<evidence type="ECO:0000313" key="3">
    <source>
        <dbReference type="Proteomes" id="UP000198418"/>
    </source>
</evidence>
<dbReference type="AlphaFoldDB" id="A0A212SIP8"/>
<sequence length="470" mass="52745">MENSNLYCCDAPCSAGKTRAIVEQAKHAAADDNQKILIVQPTKELIEKTIEEEVGKPGFPVERFHSDATTKVVANLTQHFRDTHSHGEIVFTTHAAMLRLGHVPMAGRWTVYVDEVPSDYVKIEELRLPELDTRATFFRHFEMRDGLLLPGDGADAHPEKLAKNEKRDAVWKVYQGVASRVVSDHWRVHCEINEEGTLRTTSVLLPSLFKGFGKTVMASANFHEKILVKSWERKEGVTFIPDNSLALRFSSHENCERLTIRYVFDRDGWSKAFRDSCVKVEDENVNVGKFALAAVKQHVGDNPILVMRNKDRAKDFKNWENAIILPGSPHGLNSYTDVDHFAAFSAINPDPAHLKFLNDILGVATEEVHNDMYREVIYQGLFRSNLRIPDSKEPVECLVMDRGTADWLATKLPGCRVEPMDAPVEFADEALGVALAARLKKKRGPQPTGAARSAAERKAAQRARQKAAKQ</sequence>
<dbReference type="Gene3D" id="3.40.50.300">
    <property type="entry name" value="P-loop containing nucleotide triphosphate hydrolases"/>
    <property type="match status" value="1"/>
</dbReference>
<dbReference type="EMBL" id="FYDG01000056">
    <property type="protein sequence ID" value="SNB85457.1"/>
    <property type="molecule type" value="Genomic_DNA"/>
</dbReference>
<evidence type="ECO:0000313" key="2">
    <source>
        <dbReference type="EMBL" id="SNB85457.1"/>
    </source>
</evidence>
<organism evidence="2 3">
    <name type="scientific">Rhodoblastus acidophilus</name>
    <name type="common">Rhodopseudomonas acidophila</name>
    <dbReference type="NCBI Taxonomy" id="1074"/>
    <lineage>
        <taxon>Bacteria</taxon>
        <taxon>Pseudomonadati</taxon>
        <taxon>Pseudomonadota</taxon>
        <taxon>Alphaproteobacteria</taxon>
        <taxon>Hyphomicrobiales</taxon>
        <taxon>Rhodoblastaceae</taxon>
        <taxon>Rhodoblastus</taxon>
    </lineage>
</organism>
<reference evidence="3" key="1">
    <citation type="submission" date="2017-06" db="EMBL/GenBank/DDBJ databases">
        <authorList>
            <person name="Varghese N."/>
            <person name="Submissions S."/>
        </authorList>
    </citation>
    <scope>NUCLEOTIDE SEQUENCE [LARGE SCALE GENOMIC DNA]</scope>
    <source>
        <strain evidence="3">DSM 137</strain>
    </source>
</reference>
<keyword evidence="3" id="KW-1185">Reference proteome</keyword>
<dbReference type="SUPFAM" id="SSF52540">
    <property type="entry name" value="P-loop containing nucleoside triphosphate hydrolases"/>
    <property type="match status" value="1"/>
</dbReference>
<dbReference type="InterPro" id="IPR027417">
    <property type="entry name" value="P-loop_NTPase"/>
</dbReference>
<evidence type="ECO:0000256" key="1">
    <source>
        <dbReference type="SAM" id="MobiDB-lite"/>
    </source>
</evidence>
<accession>A0A212SIP8</accession>
<dbReference type="OrthoDB" id="6626154at2"/>
<feature type="compositionally biased region" description="Basic residues" evidence="1">
    <location>
        <begin position="460"/>
        <end position="470"/>
    </location>
</feature>
<feature type="region of interest" description="Disordered" evidence="1">
    <location>
        <begin position="441"/>
        <end position="470"/>
    </location>
</feature>
<protein>
    <recommendedName>
        <fullName evidence="4">Helicase/UvrB N-terminal domain-containing protein</fullName>
    </recommendedName>
</protein>
<name>A0A212SIP8_RHOAC</name>
<dbReference type="Proteomes" id="UP000198418">
    <property type="component" value="Unassembled WGS sequence"/>
</dbReference>
<evidence type="ECO:0008006" key="4">
    <source>
        <dbReference type="Google" id="ProtNLM"/>
    </source>
</evidence>
<gene>
    <name evidence="2" type="ORF">SAMN06265338_1561</name>
</gene>
<proteinExistence type="predicted"/>
<dbReference type="RefSeq" id="WP_088522775.1">
    <property type="nucleotide sequence ID" value="NZ_FYDG01000056.1"/>
</dbReference>